<feature type="chain" id="PRO_5037320870" description="ATP-binding protein" evidence="1">
    <location>
        <begin position="38"/>
        <end position="130"/>
    </location>
</feature>
<keyword evidence="3" id="KW-1185">Reference proteome</keyword>
<evidence type="ECO:0000313" key="2">
    <source>
        <dbReference type="EMBL" id="GGT57533.1"/>
    </source>
</evidence>
<sequence length="130" mass="12406">MARHAYFDSPARALLRAGLMVTAAGAVLGLGAAGAQAEPQAAGPVEGAAAALAGVDPDAAGHALTDTVPHVTDPVTSLRLDPPARAGVDALGTQVGGFQPLSTALAAGPVSEGAALKDLPVVGGVTGLVG</sequence>
<comment type="caution">
    <text evidence="2">The sequence shown here is derived from an EMBL/GenBank/DDBJ whole genome shotgun (WGS) entry which is preliminary data.</text>
</comment>
<proteinExistence type="predicted"/>
<reference evidence="2" key="1">
    <citation type="journal article" date="2014" name="Int. J. Syst. Evol. Microbiol.">
        <title>Complete genome sequence of Corynebacterium casei LMG S-19264T (=DSM 44701T), isolated from a smear-ripened cheese.</title>
        <authorList>
            <consortium name="US DOE Joint Genome Institute (JGI-PGF)"/>
            <person name="Walter F."/>
            <person name="Albersmeier A."/>
            <person name="Kalinowski J."/>
            <person name="Ruckert C."/>
        </authorList>
    </citation>
    <scope>NUCLEOTIDE SEQUENCE</scope>
    <source>
        <strain evidence="2">JCM 3172</strain>
    </source>
</reference>
<protein>
    <recommendedName>
        <fullName evidence="4">ATP-binding protein</fullName>
    </recommendedName>
</protein>
<dbReference type="AlphaFoldDB" id="A0A918HE30"/>
<dbReference type="EMBL" id="BMQQ01000031">
    <property type="protein sequence ID" value="GGT57533.1"/>
    <property type="molecule type" value="Genomic_DNA"/>
</dbReference>
<name>A0A918HE30_9ACTN</name>
<evidence type="ECO:0008006" key="4">
    <source>
        <dbReference type="Google" id="ProtNLM"/>
    </source>
</evidence>
<dbReference type="Proteomes" id="UP000619486">
    <property type="component" value="Unassembled WGS sequence"/>
</dbReference>
<feature type="signal peptide" evidence="1">
    <location>
        <begin position="1"/>
        <end position="37"/>
    </location>
</feature>
<evidence type="ECO:0000313" key="3">
    <source>
        <dbReference type="Proteomes" id="UP000619486"/>
    </source>
</evidence>
<gene>
    <name evidence="2" type="ORF">GCM10014713_58950</name>
</gene>
<organism evidence="2 3">
    <name type="scientific">Streptomyces purpureus</name>
    <dbReference type="NCBI Taxonomy" id="1951"/>
    <lineage>
        <taxon>Bacteria</taxon>
        <taxon>Bacillati</taxon>
        <taxon>Actinomycetota</taxon>
        <taxon>Actinomycetes</taxon>
        <taxon>Kitasatosporales</taxon>
        <taxon>Streptomycetaceae</taxon>
        <taxon>Streptomyces</taxon>
    </lineage>
</organism>
<evidence type="ECO:0000256" key="1">
    <source>
        <dbReference type="SAM" id="SignalP"/>
    </source>
</evidence>
<dbReference type="RefSeq" id="WP_019888968.1">
    <property type="nucleotide sequence ID" value="NZ_BMQQ01000031.1"/>
</dbReference>
<keyword evidence="1" id="KW-0732">Signal</keyword>
<accession>A0A918HE30</accession>
<reference evidence="2" key="2">
    <citation type="submission" date="2020-09" db="EMBL/GenBank/DDBJ databases">
        <authorList>
            <person name="Sun Q."/>
            <person name="Ohkuma M."/>
        </authorList>
    </citation>
    <scope>NUCLEOTIDE SEQUENCE</scope>
    <source>
        <strain evidence="2">JCM 3172</strain>
    </source>
</reference>